<dbReference type="AlphaFoldDB" id="A0A396HU92"/>
<accession>A0A396HU92</accession>
<dbReference type="InterPro" id="IPR009810">
    <property type="entry name" value="Nodulin_late_dom"/>
</dbReference>
<keyword evidence="1" id="KW-0812">Transmembrane</keyword>
<feature type="domain" description="Late nodulin" evidence="2">
    <location>
        <begin position="8"/>
        <end position="62"/>
    </location>
</feature>
<reference evidence="4" key="1">
    <citation type="journal article" date="2018" name="Nat. Plants">
        <title>Whole-genome landscape of Medicago truncatula symbiotic genes.</title>
        <authorList>
            <person name="Pecrix Y."/>
            <person name="Staton S.E."/>
            <person name="Sallet E."/>
            <person name="Lelandais-Briere C."/>
            <person name="Moreau S."/>
            <person name="Carrere S."/>
            <person name="Blein T."/>
            <person name="Jardinaud M.F."/>
            <person name="Latrasse D."/>
            <person name="Zouine M."/>
            <person name="Zahm M."/>
            <person name="Kreplak J."/>
            <person name="Mayjonade B."/>
            <person name="Satge C."/>
            <person name="Perez M."/>
            <person name="Cauet S."/>
            <person name="Marande W."/>
            <person name="Chantry-Darmon C."/>
            <person name="Lopez-Roques C."/>
            <person name="Bouchez O."/>
            <person name="Berard A."/>
            <person name="Debelle F."/>
            <person name="Munos S."/>
            <person name="Bendahmane A."/>
            <person name="Berges H."/>
            <person name="Niebel A."/>
            <person name="Buitink J."/>
            <person name="Frugier F."/>
            <person name="Benhamed M."/>
            <person name="Crespi M."/>
            <person name="Gouzy J."/>
            <person name="Gamas P."/>
        </authorList>
    </citation>
    <scope>NUCLEOTIDE SEQUENCE [LARGE SCALE GENOMIC DNA]</scope>
    <source>
        <strain evidence="4">cv. Jemalong A17</strain>
    </source>
</reference>
<protein>
    <submittedName>
        <fullName evidence="3">Putative Late nodulin</fullName>
    </submittedName>
</protein>
<dbReference type="Gramene" id="rna31413">
    <property type="protein sequence ID" value="RHN56083.1"/>
    <property type="gene ID" value="gene31413"/>
</dbReference>
<dbReference type="GO" id="GO:0046872">
    <property type="term" value="F:metal ion binding"/>
    <property type="evidence" value="ECO:0007669"/>
    <property type="project" value="InterPro"/>
</dbReference>
<gene>
    <name evidence="3" type="ORF">MtrunA17_Chr5g0425501</name>
</gene>
<evidence type="ECO:0000256" key="1">
    <source>
        <dbReference type="SAM" id="Phobius"/>
    </source>
</evidence>
<keyword evidence="1" id="KW-0472">Membrane</keyword>
<proteinExistence type="predicted"/>
<dbReference type="EMBL" id="PSQE01000005">
    <property type="protein sequence ID" value="RHN56083.1"/>
    <property type="molecule type" value="Genomic_DNA"/>
</dbReference>
<evidence type="ECO:0000313" key="3">
    <source>
        <dbReference type="EMBL" id="RHN56083.1"/>
    </source>
</evidence>
<sequence length="69" mass="8112">MQKEKENMTKILKCVYAMILFLPLFVVAMEVGRRANVECESDKDCQEHWSEFFIIQCIDNICVPSERPL</sequence>
<evidence type="ECO:0000313" key="4">
    <source>
        <dbReference type="Proteomes" id="UP000265566"/>
    </source>
</evidence>
<feature type="transmembrane region" description="Helical" evidence="1">
    <location>
        <begin position="12"/>
        <end position="29"/>
    </location>
</feature>
<dbReference type="Pfam" id="PF07127">
    <property type="entry name" value="Nodulin_late"/>
    <property type="match status" value="1"/>
</dbReference>
<keyword evidence="1" id="KW-1133">Transmembrane helix</keyword>
<dbReference type="Proteomes" id="UP000265566">
    <property type="component" value="Chromosome 5"/>
</dbReference>
<name>A0A396HU92_MEDTR</name>
<evidence type="ECO:0000259" key="2">
    <source>
        <dbReference type="Pfam" id="PF07127"/>
    </source>
</evidence>
<organism evidence="3 4">
    <name type="scientific">Medicago truncatula</name>
    <name type="common">Barrel medic</name>
    <name type="synonym">Medicago tribuloides</name>
    <dbReference type="NCBI Taxonomy" id="3880"/>
    <lineage>
        <taxon>Eukaryota</taxon>
        <taxon>Viridiplantae</taxon>
        <taxon>Streptophyta</taxon>
        <taxon>Embryophyta</taxon>
        <taxon>Tracheophyta</taxon>
        <taxon>Spermatophyta</taxon>
        <taxon>Magnoliopsida</taxon>
        <taxon>eudicotyledons</taxon>
        <taxon>Gunneridae</taxon>
        <taxon>Pentapetalae</taxon>
        <taxon>rosids</taxon>
        <taxon>fabids</taxon>
        <taxon>Fabales</taxon>
        <taxon>Fabaceae</taxon>
        <taxon>Papilionoideae</taxon>
        <taxon>50 kb inversion clade</taxon>
        <taxon>NPAAA clade</taxon>
        <taxon>Hologalegina</taxon>
        <taxon>IRL clade</taxon>
        <taxon>Trifolieae</taxon>
        <taxon>Medicago</taxon>
    </lineage>
</organism>
<comment type="caution">
    <text evidence="3">The sequence shown here is derived from an EMBL/GenBank/DDBJ whole genome shotgun (WGS) entry which is preliminary data.</text>
</comment>